<feature type="non-terminal residue" evidence="2">
    <location>
        <position position="78"/>
    </location>
</feature>
<feature type="compositionally biased region" description="Basic and acidic residues" evidence="1">
    <location>
        <begin position="24"/>
        <end position="34"/>
    </location>
</feature>
<gene>
    <name evidence="2" type="ORF">METZ01_LOCUS202628</name>
</gene>
<name>A0A382EI73_9ZZZZ</name>
<dbReference type="EMBL" id="UINC01044386">
    <property type="protein sequence ID" value="SVB49774.1"/>
    <property type="molecule type" value="Genomic_DNA"/>
</dbReference>
<accession>A0A382EI73</accession>
<protein>
    <submittedName>
        <fullName evidence="2">Uncharacterized protein</fullName>
    </submittedName>
</protein>
<sequence>QLALAFQVARQGRLIGGRAGQAGQDRKERPRPRAEGSLLGRAGQPGRVGGAPHGWCRFHQHRPPRKSREVSARQGSQV</sequence>
<evidence type="ECO:0000313" key="2">
    <source>
        <dbReference type="EMBL" id="SVB49774.1"/>
    </source>
</evidence>
<dbReference type="AlphaFoldDB" id="A0A382EI73"/>
<feature type="compositionally biased region" description="Basic residues" evidence="1">
    <location>
        <begin position="56"/>
        <end position="65"/>
    </location>
</feature>
<reference evidence="2" key="1">
    <citation type="submission" date="2018-05" db="EMBL/GenBank/DDBJ databases">
        <authorList>
            <person name="Lanie J.A."/>
            <person name="Ng W.-L."/>
            <person name="Kazmierczak K.M."/>
            <person name="Andrzejewski T.M."/>
            <person name="Davidsen T.M."/>
            <person name="Wayne K.J."/>
            <person name="Tettelin H."/>
            <person name="Glass J.I."/>
            <person name="Rusch D."/>
            <person name="Podicherti R."/>
            <person name="Tsui H.-C.T."/>
            <person name="Winkler M.E."/>
        </authorList>
    </citation>
    <scope>NUCLEOTIDE SEQUENCE</scope>
</reference>
<organism evidence="2">
    <name type="scientific">marine metagenome</name>
    <dbReference type="NCBI Taxonomy" id="408172"/>
    <lineage>
        <taxon>unclassified sequences</taxon>
        <taxon>metagenomes</taxon>
        <taxon>ecological metagenomes</taxon>
    </lineage>
</organism>
<evidence type="ECO:0000256" key="1">
    <source>
        <dbReference type="SAM" id="MobiDB-lite"/>
    </source>
</evidence>
<proteinExistence type="predicted"/>
<feature type="region of interest" description="Disordered" evidence="1">
    <location>
        <begin position="10"/>
        <end position="78"/>
    </location>
</feature>
<feature type="non-terminal residue" evidence="2">
    <location>
        <position position="1"/>
    </location>
</feature>